<evidence type="ECO:0000313" key="2">
    <source>
        <dbReference type="EMBL" id="KAG6951278.1"/>
    </source>
</evidence>
<evidence type="ECO:0000256" key="1">
    <source>
        <dbReference type="SAM" id="MobiDB-lite"/>
    </source>
</evidence>
<dbReference type="EMBL" id="JAENGY010001217">
    <property type="protein sequence ID" value="KAG6951278.1"/>
    <property type="molecule type" value="Genomic_DNA"/>
</dbReference>
<dbReference type="Proteomes" id="UP000709295">
    <property type="component" value="Unassembled WGS sequence"/>
</dbReference>
<feature type="region of interest" description="Disordered" evidence="1">
    <location>
        <begin position="23"/>
        <end position="51"/>
    </location>
</feature>
<proteinExistence type="predicted"/>
<gene>
    <name evidence="2" type="ORF">JG688_00013794</name>
</gene>
<evidence type="ECO:0000313" key="3">
    <source>
        <dbReference type="Proteomes" id="UP000709295"/>
    </source>
</evidence>
<protein>
    <submittedName>
        <fullName evidence="2">Uncharacterized protein</fullName>
    </submittedName>
</protein>
<dbReference type="AlphaFoldDB" id="A0A8J5IXX9"/>
<organism evidence="2 3">
    <name type="scientific">Phytophthora aleatoria</name>
    <dbReference type="NCBI Taxonomy" id="2496075"/>
    <lineage>
        <taxon>Eukaryota</taxon>
        <taxon>Sar</taxon>
        <taxon>Stramenopiles</taxon>
        <taxon>Oomycota</taxon>
        <taxon>Peronosporomycetes</taxon>
        <taxon>Peronosporales</taxon>
        <taxon>Peronosporaceae</taxon>
        <taxon>Phytophthora</taxon>
    </lineage>
</organism>
<comment type="caution">
    <text evidence="2">The sequence shown here is derived from an EMBL/GenBank/DDBJ whole genome shotgun (WGS) entry which is preliminary data.</text>
</comment>
<reference evidence="2" key="1">
    <citation type="submission" date="2021-01" db="EMBL/GenBank/DDBJ databases">
        <title>Phytophthora aleatoria, a newly-described species from Pinus radiata is distinct from Phytophthora cactorum isolates based on comparative genomics.</title>
        <authorList>
            <person name="Mcdougal R."/>
            <person name="Panda P."/>
            <person name="Williams N."/>
            <person name="Studholme D.J."/>
        </authorList>
    </citation>
    <scope>NUCLEOTIDE SEQUENCE</scope>
    <source>
        <strain evidence="2">NZFS 4037</strain>
    </source>
</reference>
<keyword evidence="3" id="KW-1185">Reference proteome</keyword>
<accession>A0A8J5IXX9</accession>
<sequence>MCIASKEAGTELASATRWVQSMMTTKKRGEAEQEPSLCSKNEPPDSGRVPLDVPRLAVNTVVSYPARDGERLLLWLEQCAGLQSDSADATAVARKQQLHKLFRQRKSDQRVARRHLNDILQSMALINLTLKQLIGSGTGAGVTPSRHP</sequence>
<name>A0A8J5IXX9_9STRA</name>